<name>A0ACB9MIJ4_BAUVA</name>
<accession>A0ACB9MIJ4</accession>
<proteinExistence type="predicted"/>
<dbReference type="Proteomes" id="UP000828941">
    <property type="component" value="Chromosome 9"/>
</dbReference>
<dbReference type="EMBL" id="CM039434">
    <property type="protein sequence ID" value="KAI4322775.1"/>
    <property type="molecule type" value="Genomic_DNA"/>
</dbReference>
<evidence type="ECO:0000313" key="1">
    <source>
        <dbReference type="EMBL" id="KAI4322775.1"/>
    </source>
</evidence>
<gene>
    <name evidence="1" type="ORF">L6164_022440</name>
</gene>
<sequence length="718" mass="80968">MAGNSATNISHLPEEILSNIFAAISDTRTRNSLSLVCRSFLRLERKTRTSLALRGNARDLHRIPISFEFVRDLDLSLLSPWGHGLFCSFSYTDPRLLALRLRDAFPRVTSLTVYARSPSTLQLLLLVPWPGLRHVKLVRWHQRPMCPPGSDFATLFEQCKSLSSLDLSSFYHWTEDLHPVLVANPITAASLRRLNLLTTSFTEGFKAHEIQSITATCPNLEHLLLACNFDPRYLGYVGDETLLVIASSCAKLSLLHLADPSSLANRRGDPLDEGFTPEDARISRATLIEFFSGLPLLEELVLDVCKNVRDSKLALEVLNSKCPKLKVLKLSQFHGICMAIGSQLDGIALCQGLESLSIKNCADLNDMCLIEIARGCSKLVKFEVQGCKHITERGLRTMACLLRRTLIDVKISCCMNLDTAASLRALEPIRDQIERLHVDCVWNSLNETVHHVGQSFFDFDLNSVDEPCSSDQNTAGLVDYFDCTGYEETSKRKRQRCNYSSEDDYFFWQSDDNGIGRNSWDRLRYLSLWIGVGELLTPLPIAGLDYCPNLEEIRIRVEGDCRGRPKPSEREFGLSTLGRYTQLSKMQLDCGDTRGYALTAPSGQMDLSLWERFFLNGIGTLGLNELDYWPPQDEDVNQRSLSLPAAGLLAECVTLRKLFIHGTAHEHFMNFFLKIPNLRDVQLRSDYYPAPENDMSTEMRAGSCSRFEDALNQREIDD</sequence>
<comment type="caution">
    <text evidence="1">The sequence shown here is derived from an EMBL/GenBank/DDBJ whole genome shotgun (WGS) entry which is preliminary data.</text>
</comment>
<reference evidence="1 2" key="1">
    <citation type="journal article" date="2022" name="DNA Res.">
        <title>Chromosomal-level genome assembly of the orchid tree Bauhinia variegata (Leguminosae; Cercidoideae) supports the allotetraploid origin hypothesis of Bauhinia.</title>
        <authorList>
            <person name="Zhong Y."/>
            <person name="Chen Y."/>
            <person name="Zheng D."/>
            <person name="Pang J."/>
            <person name="Liu Y."/>
            <person name="Luo S."/>
            <person name="Meng S."/>
            <person name="Qian L."/>
            <person name="Wei D."/>
            <person name="Dai S."/>
            <person name="Zhou R."/>
        </authorList>
    </citation>
    <scope>NUCLEOTIDE SEQUENCE [LARGE SCALE GENOMIC DNA]</scope>
    <source>
        <strain evidence="1">BV-YZ2020</strain>
    </source>
</reference>
<organism evidence="1 2">
    <name type="scientific">Bauhinia variegata</name>
    <name type="common">Purple orchid tree</name>
    <name type="synonym">Phanera variegata</name>
    <dbReference type="NCBI Taxonomy" id="167791"/>
    <lineage>
        <taxon>Eukaryota</taxon>
        <taxon>Viridiplantae</taxon>
        <taxon>Streptophyta</taxon>
        <taxon>Embryophyta</taxon>
        <taxon>Tracheophyta</taxon>
        <taxon>Spermatophyta</taxon>
        <taxon>Magnoliopsida</taxon>
        <taxon>eudicotyledons</taxon>
        <taxon>Gunneridae</taxon>
        <taxon>Pentapetalae</taxon>
        <taxon>rosids</taxon>
        <taxon>fabids</taxon>
        <taxon>Fabales</taxon>
        <taxon>Fabaceae</taxon>
        <taxon>Cercidoideae</taxon>
        <taxon>Cercideae</taxon>
        <taxon>Bauhiniinae</taxon>
        <taxon>Bauhinia</taxon>
    </lineage>
</organism>
<keyword evidence="2" id="KW-1185">Reference proteome</keyword>
<evidence type="ECO:0000313" key="2">
    <source>
        <dbReference type="Proteomes" id="UP000828941"/>
    </source>
</evidence>
<protein>
    <submittedName>
        <fullName evidence="1">Uncharacterized protein</fullName>
    </submittedName>
</protein>